<dbReference type="Gene3D" id="2.60.120.260">
    <property type="entry name" value="Galactose-binding domain-like"/>
    <property type="match status" value="3"/>
</dbReference>
<evidence type="ECO:0000313" key="4">
    <source>
        <dbReference type="EMBL" id="OAO15188.1"/>
    </source>
</evidence>
<dbReference type="InterPro" id="IPR008979">
    <property type="entry name" value="Galactose-bd-like_sf"/>
</dbReference>
<dbReference type="GO" id="GO:0016020">
    <property type="term" value="C:membrane"/>
    <property type="evidence" value="ECO:0007669"/>
    <property type="project" value="InterPro"/>
</dbReference>
<name>A0A196SDV6_BLAHN</name>
<feature type="region of interest" description="Disordered" evidence="1">
    <location>
        <begin position="2225"/>
        <end position="2290"/>
    </location>
</feature>
<comment type="caution">
    <text evidence="4">The sequence shown here is derived from an EMBL/GenBank/DDBJ whole genome shotgun (WGS) entry which is preliminary data.</text>
</comment>
<dbReference type="GO" id="GO:0004930">
    <property type="term" value="F:G protein-coupled receptor activity"/>
    <property type="evidence" value="ECO:0007669"/>
    <property type="project" value="InterPro"/>
</dbReference>
<keyword evidence="2" id="KW-0472">Membrane</keyword>
<evidence type="ECO:0000256" key="2">
    <source>
        <dbReference type="SAM" id="Phobius"/>
    </source>
</evidence>
<dbReference type="InterPro" id="IPR001879">
    <property type="entry name" value="GPCR_2_extracellular_dom"/>
</dbReference>
<dbReference type="Proteomes" id="UP000078348">
    <property type="component" value="Unassembled WGS sequence"/>
</dbReference>
<keyword evidence="2" id="KW-1133">Transmembrane helix</keyword>
<feature type="compositionally biased region" description="Basic residues" evidence="1">
    <location>
        <begin position="2278"/>
        <end position="2290"/>
    </location>
</feature>
<feature type="transmembrane region" description="Helical" evidence="2">
    <location>
        <begin position="2181"/>
        <end position="2205"/>
    </location>
</feature>
<dbReference type="Pfam" id="PF05345">
    <property type="entry name" value="He_PIG"/>
    <property type="match status" value="6"/>
</dbReference>
<dbReference type="InterPro" id="IPR013783">
    <property type="entry name" value="Ig-like_fold"/>
</dbReference>
<reference evidence="4 5" key="1">
    <citation type="submission" date="2016-05" db="EMBL/GenBank/DDBJ databases">
        <title>Nuclear genome of Blastocystis sp. subtype 1 NandII.</title>
        <authorList>
            <person name="Gentekaki E."/>
            <person name="Curtis B."/>
            <person name="Stairs C."/>
            <person name="Eme L."/>
            <person name="Herman E."/>
            <person name="Klimes V."/>
            <person name="Arias M.C."/>
            <person name="Elias M."/>
            <person name="Hilliou F."/>
            <person name="Klute M."/>
            <person name="Malik S.-B."/>
            <person name="Pightling A."/>
            <person name="Rachubinski R."/>
            <person name="Salas D."/>
            <person name="Schlacht A."/>
            <person name="Suga H."/>
            <person name="Archibald J."/>
            <person name="Ball S.G."/>
            <person name="Clark G."/>
            <person name="Dacks J."/>
            <person name="Van Der Giezen M."/>
            <person name="Tsaousis A."/>
            <person name="Roger A."/>
        </authorList>
    </citation>
    <scope>NUCLEOTIDE SEQUENCE [LARGE SCALE GENOMIC DNA]</scope>
    <source>
        <strain evidence="5">ATCC 50177 / NandII</strain>
    </source>
</reference>
<evidence type="ECO:0000256" key="1">
    <source>
        <dbReference type="SAM" id="MobiDB-lite"/>
    </source>
</evidence>
<dbReference type="Gene3D" id="2.60.40.10">
    <property type="entry name" value="Immunoglobulins"/>
    <property type="match status" value="5"/>
</dbReference>
<dbReference type="InterPro" id="IPR015919">
    <property type="entry name" value="Cadherin-like_sf"/>
</dbReference>
<dbReference type="PROSITE" id="PS50227">
    <property type="entry name" value="G_PROTEIN_RECEP_F2_3"/>
    <property type="match status" value="1"/>
</dbReference>
<evidence type="ECO:0000313" key="5">
    <source>
        <dbReference type="Proteomes" id="UP000078348"/>
    </source>
</evidence>
<feature type="compositionally biased region" description="Basic and acidic residues" evidence="1">
    <location>
        <begin position="2239"/>
        <end position="2249"/>
    </location>
</feature>
<dbReference type="SUPFAM" id="SSF49785">
    <property type="entry name" value="Galactose-binding domain-like"/>
    <property type="match status" value="2"/>
</dbReference>
<organism evidence="4 5">
    <name type="scientific">Blastocystis sp. subtype 1 (strain ATCC 50177 / NandII)</name>
    <dbReference type="NCBI Taxonomy" id="478820"/>
    <lineage>
        <taxon>Eukaryota</taxon>
        <taxon>Sar</taxon>
        <taxon>Stramenopiles</taxon>
        <taxon>Bigyra</taxon>
        <taxon>Opalozoa</taxon>
        <taxon>Opalinata</taxon>
        <taxon>Blastocystidae</taxon>
        <taxon>Blastocystis</taxon>
    </lineage>
</organism>
<proteinExistence type="predicted"/>
<sequence length="2290" mass="251708">MKRPIFLHFPLTFEKRRIERMRAILCFLLFVSALSIVCEDGTSLLQIHRIYGANPVNEKLEIYRGSAATGQKIHTETGKSSAYLETVIELCVVKTSHTFVLSDVSSSGWASGSYFYVVMDGIELLRSRLEDKAREEISFDPNYIISVLDGWKYSTEVQSTANWRHYVNPTWQQYIPGAFPNVNTNTRYYALSITVPPMTSGYSTFELGLYTREGIVAYINGEEVIRKNLPAGPVSADTVATKIDETSSYLRVVSSRRVFMSDASVVVAVEIHKNVNDTQHYTDDFKAYLIPHQQAKDYRVADGSAVCTTSSPTNEHVNNLFDDNKATEWSAYTDPSIAITYTFNNNRREWFNQYSFTSSSSNPDRDPMTWRVEGSNDGLTWNRIDYQSNFLFTSRLQTAVFKVASNRISYNQVRFAIVATRDSNSNVAQLAEIQLTATTDEVLGNDLLYSTNSTAYVVGITEDFAIKPLSSGFQAFAINPALPAGITINEDSGVISGATTQTAAEAAYTITATSSVLGVSRQATITMAFSACDEATSTRVDIIKRNVVGSYKESWELTCLGQQYAVSTGLDSTETQIVRACVPRTVCNIFMTDSLGDAWNAGAYLEVVLYNKNIPYTLGKTYVADSDSASVQINTDFYVNENDANTKVYTGAEYRANWFSDSAFLATADWTPITSNTTSPRRHWYVYNTVTQPLNTTAQSYVVRFFCRAGVIMYVNGQERYRLNVDDASVTAGTMITGGSSVPYWHTYTGPLSEVTSSPNTFAFDVVNAVEEERVDFNMFVYVSASSSSMSLTEDVQPEASNLSGGAAISNIVDGDWWSYAIIPRESRTDSQWVGIKYNNDARRYANVYCITCNPEFSRYDPTEWDFVASNDENLNMANWTVIDSRSNVRFSKREQRLCYSITTPSSYNMYRLVMKANRNIYPSNDFAVSELELFHYNSYEQPALKYQMTEVQGYVNMPFPTLTTTAAIGTVTVNPALPAGLVLNAYTGRISGTPTAANTGSTTSYVFTNTRGTFTESTTLVIRIDECAEPKQPFYIHVPTAGAMGPQLSFTVTANNATVLAVPELPLHVEMFYPVCMQPAAVSITLGTTGESWGMYYAEVMTEDLFVIGRSTYYAKDYAQTFYPFYTVRPTADWKLFYGDLADGSWKNAEFVDSAWQNLKPSAFPELSSVSQYYRKTFSVANVNNTATIYYKFRVSAGIIAYLNGKEIYRSNMPAGQIASSTKADTEFLTAQTITGTIVVEEGSLVDGVNVLAVETHSVAVPTSRKNLFQGTLLIADYTTYTLLEGEASADVDEGGIHGLSKAFDQMLSTSYESGPRCETAYMQWTYPMGSRYVVNNYVVDATFGNCVNRFPTSWIVEGSNDGASWTMVDYLPETLTQGSSAKIERSFYPTRNFNSYRLRVTSCKNMAVAEECEAGLIINEFAMYQKKVNYDSVCAGDLSFGPALINGYSYASCPNGYTGYRRRRCLEDRTFGEVENMCTPDAPSYYAYPQTSIELTAGMEISSPIVPTTVCVACTYTATPALPGNLVLNPSTGAISGAAMNTTSSSFFYTFTGRNSAGSISTSLRISVVASGANCPMDFMSNWPSTPGGTNATRECPDSVHYTGHLTRFCKSTVPPTWDSVIDECSLLPPNITYPSANITIEKNVQMEVATPIIFGARYTLAIRPSLPGGLYFDTTTGSISGSPSVKDVAGTDYNVTISNPAGSYTTSIRIVIISVTCAADGDWPETDRGEKAWKNCGAMKEGEWYRECQNVNPPVWGSPVDTCTYLAPIISYSPSAVELSKNVPMTQMVPLTQNYITSWTVAPQLPAGLSLNPTNGYITGTPTAASAQTPYTITASNPNKQGQTIVTITVNVLRCPTDGEWTEREQGQTLELPCTDSANMEGTRTRTCTLSGSTAVWGQITNTCKYRAPVVAYGTSIVGYKGEAITSVEPMKQYRITSFQITPTLPAGILLDATTGIISGTPTVGSPATTYTVTASNEDKSTTATVSITVHVPVCTADGEWAETERGLVAYLYCSGQNGVRTRTCGKKTDRDPKWSAVDVSMCMTTPEKTKPSEGHSFIRFNMKFSGITKATLTPFLEEMMRVQLAEGLQSQGVANNQVVLQSASEGDVVISAAGVVASFRLDVASTNVDAVKAALESYVSSGKYDTALKGAASEFSGVKTQVDTSSYKVKKYSSMNAVVLILLILLIIFVLMFAALVVFYLNIRKNPAKKGGIQQLHSGSSFIPAGNIQPEEDDYKPSPKMRADVSDDEEEYRRKPKRKQFVDDDDEEEDYRPARKTKAKSPRARV</sequence>
<gene>
    <name evidence="4" type="ORF">AV274_3098</name>
</gene>
<evidence type="ECO:0000259" key="3">
    <source>
        <dbReference type="PROSITE" id="PS50227"/>
    </source>
</evidence>
<dbReference type="GO" id="GO:0005509">
    <property type="term" value="F:calcium ion binding"/>
    <property type="evidence" value="ECO:0007669"/>
    <property type="project" value="InterPro"/>
</dbReference>
<dbReference type="STRING" id="478820.A0A196SDV6"/>
<feature type="domain" description="G-protein coupled receptors family 2 profile 1" evidence="3">
    <location>
        <begin position="1580"/>
        <end position="1620"/>
    </location>
</feature>
<dbReference type="OrthoDB" id="409136at2759"/>
<dbReference type="SUPFAM" id="SSF49313">
    <property type="entry name" value="Cadherin-like"/>
    <property type="match status" value="3"/>
</dbReference>
<keyword evidence="2" id="KW-0812">Transmembrane</keyword>
<accession>A0A196SDV6</accession>
<protein>
    <submittedName>
        <fullName evidence="4">Kelch domain protein</fullName>
    </submittedName>
</protein>
<keyword evidence="5" id="KW-1185">Reference proteome</keyword>
<dbReference type="EMBL" id="LXWW01000164">
    <property type="protein sequence ID" value="OAO15188.1"/>
    <property type="molecule type" value="Genomic_DNA"/>
</dbReference>